<dbReference type="EMBL" id="CAXKWB010000946">
    <property type="protein sequence ID" value="CAL4062908.1"/>
    <property type="molecule type" value="Genomic_DNA"/>
</dbReference>
<gene>
    <name evidence="2" type="ORF">MNOR_LOCUS2923</name>
</gene>
<feature type="non-terminal residue" evidence="2">
    <location>
        <position position="1"/>
    </location>
</feature>
<feature type="compositionally biased region" description="Basic and acidic residues" evidence="1">
    <location>
        <begin position="196"/>
        <end position="206"/>
    </location>
</feature>
<keyword evidence="3" id="KW-1185">Reference proteome</keyword>
<protein>
    <submittedName>
        <fullName evidence="2">Uncharacterized protein</fullName>
    </submittedName>
</protein>
<feature type="compositionally biased region" description="Basic residues" evidence="1">
    <location>
        <begin position="208"/>
        <end position="220"/>
    </location>
</feature>
<name>A0AAV2PSZ7_MEGNR</name>
<reference evidence="2 3" key="1">
    <citation type="submission" date="2024-05" db="EMBL/GenBank/DDBJ databases">
        <authorList>
            <person name="Wallberg A."/>
        </authorList>
    </citation>
    <scope>NUCLEOTIDE SEQUENCE [LARGE SCALE GENOMIC DNA]</scope>
</reference>
<feature type="non-terminal residue" evidence="2">
    <location>
        <position position="266"/>
    </location>
</feature>
<dbReference type="Proteomes" id="UP001497623">
    <property type="component" value="Unassembled WGS sequence"/>
</dbReference>
<feature type="region of interest" description="Disordered" evidence="1">
    <location>
        <begin position="196"/>
        <end position="220"/>
    </location>
</feature>
<evidence type="ECO:0000313" key="3">
    <source>
        <dbReference type="Proteomes" id="UP001497623"/>
    </source>
</evidence>
<evidence type="ECO:0000313" key="2">
    <source>
        <dbReference type="EMBL" id="CAL4062908.1"/>
    </source>
</evidence>
<sequence>HTKYEMGSIGIVSHIKPLLPMGPYIERGFSPDNFLGLEQPFILPVHTSGQGLVTSYPVVSRDKGHLPVENVDGKLETTIHVPIGSWGRQHFLWDDAAAWQPDHQQPVSSLAQHQHGLGLPTSPSPPSIHTLNWVPAEHKHSHMQTHLQGLGSKADISLKQRANSHNTFLKPWLNKKTLMLNSHAWEEKGLLENKIDNQKEKQEQYSHKFNRKEAKRKSKRRQLRYNNNIKKARNSKKKKVSYKKITIDNDRLRLINGSDKKPNFDK</sequence>
<dbReference type="AlphaFoldDB" id="A0AAV2PSZ7"/>
<proteinExistence type="predicted"/>
<comment type="caution">
    <text evidence="2">The sequence shown here is derived from an EMBL/GenBank/DDBJ whole genome shotgun (WGS) entry which is preliminary data.</text>
</comment>
<evidence type="ECO:0000256" key="1">
    <source>
        <dbReference type="SAM" id="MobiDB-lite"/>
    </source>
</evidence>
<accession>A0AAV2PSZ7</accession>
<organism evidence="2 3">
    <name type="scientific">Meganyctiphanes norvegica</name>
    <name type="common">Northern krill</name>
    <name type="synonym">Thysanopoda norvegica</name>
    <dbReference type="NCBI Taxonomy" id="48144"/>
    <lineage>
        <taxon>Eukaryota</taxon>
        <taxon>Metazoa</taxon>
        <taxon>Ecdysozoa</taxon>
        <taxon>Arthropoda</taxon>
        <taxon>Crustacea</taxon>
        <taxon>Multicrustacea</taxon>
        <taxon>Malacostraca</taxon>
        <taxon>Eumalacostraca</taxon>
        <taxon>Eucarida</taxon>
        <taxon>Euphausiacea</taxon>
        <taxon>Euphausiidae</taxon>
        <taxon>Meganyctiphanes</taxon>
    </lineage>
</organism>